<gene>
    <name evidence="2" type="ORF">Csp1_05780</name>
</gene>
<dbReference type="STRING" id="1737425.GCA_900049755_00795"/>
<dbReference type="Proteomes" id="UP000247696">
    <property type="component" value="Chromosome"/>
</dbReference>
<dbReference type="EMBL" id="CP024988">
    <property type="protein sequence ID" value="AWT25392.1"/>
    <property type="molecule type" value="Genomic_DNA"/>
</dbReference>
<protein>
    <submittedName>
        <fullName evidence="2">Uncharacterized protein</fullName>
    </submittedName>
</protein>
<accession>A0A2Z3YMJ7</accession>
<feature type="region of interest" description="Disordered" evidence="1">
    <location>
        <begin position="1"/>
        <end position="40"/>
    </location>
</feature>
<evidence type="ECO:0000256" key="1">
    <source>
        <dbReference type="SAM" id="MobiDB-lite"/>
    </source>
</evidence>
<sequence length="235" mass="25472">MTALVPTSGPVDGGEANHRCTVVPDDGREPSHPRKSPMIWRTGPSLNCRCLFAMPHSGSRRTTTDESTTVTLRRNPWTVVGPPPWFMLTSPSPPSCPRKRVPGTQEACQSNVDDLTTSPAHRTNPARDRFRAVHPVPDHLRDTASVQQRSGTRTAAPITGQITRRITGAITGPVRRPADSCPGVFGISTGENVYHGSGTPGPGQENLTARCPIRPATVPHHRTWKGLAHDQQCPR</sequence>
<keyword evidence="3" id="KW-1185">Reference proteome</keyword>
<feature type="region of interest" description="Disordered" evidence="1">
    <location>
        <begin position="83"/>
        <end position="103"/>
    </location>
</feature>
<evidence type="ECO:0000313" key="2">
    <source>
        <dbReference type="EMBL" id="AWT25392.1"/>
    </source>
</evidence>
<evidence type="ECO:0000313" key="3">
    <source>
        <dbReference type="Proteomes" id="UP000247696"/>
    </source>
</evidence>
<reference evidence="3" key="1">
    <citation type="submission" date="2017-11" db="EMBL/GenBank/DDBJ databases">
        <title>Otitis media/interna in a cat caused by the recently described species Corynebacterium provencense.</title>
        <authorList>
            <person name="Kittl S."/>
            <person name="Brodard I."/>
            <person name="Rychener L."/>
            <person name="Jores J."/>
            <person name="Roosje P."/>
            <person name="Gobeli Brawand S."/>
        </authorList>
    </citation>
    <scope>NUCLEOTIDE SEQUENCE [LARGE SCALE GENOMIC DNA]</scope>
    <source>
        <strain evidence="3">17KM38</strain>
    </source>
</reference>
<proteinExistence type="predicted"/>
<dbReference type="KEGG" id="cpre:Csp1_05780"/>
<name>A0A2Z3YMJ7_9CORY</name>
<feature type="compositionally biased region" description="Pro residues" evidence="1">
    <location>
        <begin position="83"/>
        <end position="96"/>
    </location>
</feature>
<dbReference type="AlphaFoldDB" id="A0A2Z3YMJ7"/>
<organism evidence="2 3">
    <name type="scientific">Corynebacterium provencense</name>
    <dbReference type="NCBI Taxonomy" id="1737425"/>
    <lineage>
        <taxon>Bacteria</taxon>
        <taxon>Bacillati</taxon>
        <taxon>Actinomycetota</taxon>
        <taxon>Actinomycetes</taxon>
        <taxon>Mycobacteriales</taxon>
        <taxon>Corynebacteriaceae</taxon>
        <taxon>Corynebacterium</taxon>
    </lineage>
</organism>